<dbReference type="PANTHER" id="PTHR35516:SF11">
    <property type="entry name" value="CYTOCHROME B6-F COMPLEX SUBUNIT 5"/>
    <property type="match status" value="1"/>
</dbReference>
<feature type="non-terminal residue" evidence="2">
    <location>
        <position position="1"/>
    </location>
</feature>
<protein>
    <submittedName>
        <fullName evidence="2">Replication protein A1-like protein</fullName>
    </submittedName>
</protein>
<accession>A0A392S5T7</accession>
<name>A0A392S5T7_9FABA</name>
<keyword evidence="3" id="KW-1185">Reference proteome</keyword>
<evidence type="ECO:0000256" key="1">
    <source>
        <dbReference type="SAM" id="MobiDB-lite"/>
    </source>
</evidence>
<evidence type="ECO:0000313" key="3">
    <source>
        <dbReference type="Proteomes" id="UP000265520"/>
    </source>
</evidence>
<dbReference type="PANTHER" id="PTHR35516">
    <property type="entry name" value="CYTOCHROME B6-F COMPLEX SUBUNIT 5"/>
    <property type="match status" value="1"/>
</dbReference>
<feature type="region of interest" description="Disordered" evidence="1">
    <location>
        <begin position="59"/>
        <end position="82"/>
    </location>
</feature>
<sequence>SDSLHCIHLIKGPQVKYHIHAVFILDIKELTSQNNASLCHTFREGNQCANFFAKLGASSDADFSSHDSPPEGVRDLIRNDAI</sequence>
<feature type="compositionally biased region" description="Basic and acidic residues" evidence="1">
    <location>
        <begin position="63"/>
        <end position="82"/>
    </location>
</feature>
<dbReference type="EMBL" id="LXQA010325625">
    <property type="protein sequence ID" value="MCI44059.1"/>
    <property type="molecule type" value="Genomic_DNA"/>
</dbReference>
<reference evidence="2 3" key="1">
    <citation type="journal article" date="2018" name="Front. Plant Sci.">
        <title>Red Clover (Trifolium pratense) and Zigzag Clover (T. medium) - A Picture of Genomic Similarities and Differences.</title>
        <authorList>
            <person name="Dluhosova J."/>
            <person name="Istvanek J."/>
            <person name="Nedelnik J."/>
            <person name="Repkova J."/>
        </authorList>
    </citation>
    <scope>NUCLEOTIDE SEQUENCE [LARGE SCALE GENOMIC DNA]</scope>
    <source>
        <strain evidence="3">cv. 10/8</strain>
        <tissue evidence="2">Leaf</tissue>
    </source>
</reference>
<organism evidence="2 3">
    <name type="scientific">Trifolium medium</name>
    <dbReference type="NCBI Taxonomy" id="97028"/>
    <lineage>
        <taxon>Eukaryota</taxon>
        <taxon>Viridiplantae</taxon>
        <taxon>Streptophyta</taxon>
        <taxon>Embryophyta</taxon>
        <taxon>Tracheophyta</taxon>
        <taxon>Spermatophyta</taxon>
        <taxon>Magnoliopsida</taxon>
        <taxon>eudicotyledons</taxon>
        <taxon>Gunneridae</taxon>
        <taxon>Pentapetalae</taxon>
        <taxon>rosids</taxon>
        <taxon>fabids</taxon>
        <taxon>Fabales</taxon>
        <taxon>Fabaceae</taxon>
        <taxon>Papilionoideae</taxon>
        <taxon>50 kb inversion clade</taxon>
        <taxon>NPAAA clade</taxon>
        <taxon>Hologalegina</taxon>
        <taxon>IRL clade</taxon>
        <taxon>Trifolieae</taxon>
        <taxon>Trifolium</taxon>
    </lineage>
</organism>
<proteinExistence type="predicted"/>
<evidence type="ECO:0000313" key="2">
    <source>
        <dbReference type="EMBL" id="MCI44059.1"/>
    </source>
</evidence>
<dbReference type="AlphaFoldDB" id="A0A392S5T7"/>
<dbReference type="Proteomes" id="UP000265520">
    <property type="component" value="Unassembled WGS sequence"/>
</dbReference>
<comment type="caution">
    <text evidence="2">The sequence shown here is derived from an EMBL/GenBank/DDBJ whole genome shotgun (WGS) entry which is preliminary data.</text>
</comment>